<organism evidence="1">
    <name type="scientific">Microviridae sp. ctKRd3</name>
    <dbReference type="NCBI Taxonomy" id="2827642"/>
    <lineage>
        <taxon>Viruses</taxon>
        <taxon>Monodnaviria</taxon>
        <taxon>Sangervirae</taxon>
        <taxon>Phixviricota</taxon>
        <taxon>Malgrandaviricetes</taxon>
        <taxon>Petitvirales</taxon>
        <taxon>Microviridae</taxon>
    </lineage>
</organism>
<proteinExistence type="predicted"/>
<dbReference type="EMBL" id="BK032633">
    <property type="protein sequence ID" value="DAF52331.1"/>
    <property type="molecule type" value="Genomic_DNA"/>
</dbReference>
<sequence>MRFYDIGESPLMGLSEKCIAPLVLGGIIAAGASLAGNAIGSASQNKTNQTSIDINRENNAFNAQQAQIQRDWQEKMWGMNNAYNSPNAMISRGLNPFVQGSAALAGSRSPASGGAAASAASAPSLQAFRPDFSDVGTALASMAQARAAMINAEQNAALTPYKMQQILGDTNYRNIGVGQSGYWNASTGRRSALLDQSKEYQELKNMEFAGRLTSAQEAQILLDSQAQQTLNKYLDEQQQADLFIKGQTLANLYAQGSLTEAQYKTEMAKAVKTAAETNGIRINNKIASQTADSLIYANIQSNRSRGLSSLWDSKNVNVLKNIEYSKDKALRDYYKWSSKHKQKDVDSYELRNAVDYGTRIFQGIGNSIGTKSR</sequence>
<reference evidence="1" key="1">
    <citation type="journal article" date="2021" name="Proc. Natl. Acad. Sci. U.S.A.">
        <title>A Catalog of Tens of Thousands of Viruses from Human Metagenomes Reveals Hidden Associations with Chronic Diseases.</title>
        <authorList>
            <person name="Tisza M.J."/>
            <person name="Buck C.B."/>
        </authorList>
    </citation>
    <scope>NUCLEOTIDE SEQUENCE</scope>
    <source>
        <strain evidence="1">CtKRd3</strain>
    </source>
</reference>
<accession>A0A8S5SNF2</accession>
<protein>
    <submittedName>
        <fullName evidence="1">Minor capsid protein</fullName>
    </submittedName>
</protein>
<evidence type="ECO:0000313" key="1">
    <source>
        <dbReference type="EMBL" id="DAF52331.1"/>
    </source>
</evidence>
<name>A0A8S5SNF2_9VIRU</name>